<dbReference type="Proteomes" id="UP001596108">
    <property type="component" value="Unassembled WGS sequence"/>
</dbReference>
<proteinExistence type="predicted"/>
<evidence type="ECO:0000256" key="1">
    <source>
        <dbReference type="SAM" id="MobiDB-lite"/>
    </source>
</evidence>
<feature type="region of interest" description="Disordered" evidence="1">
    <location>
        <begin position="62"/>
        <end position="85"/>
    </location>
</feature>
<sequence>MSKQITPSDGSFLFQVDVMIHAQNNGAALEQLLHALNSGNFADYRIGSGIQLGAAIEQALAATKQPTPPPSPVKNSVKETVKEPVKEPVKADPLEVRIRHYIQSNQLIRLNINKGRGVKMNIPCRVINFETSSQMLTVYHVDEKQVYTVCLNEIDDFIE</sequence>
<feature type="compositionally biased region" description="Basic and acidic residues" evidence="1">
    <location>
        <begin position="76"/>
        <end position="85"/>
    </location>
</feature>
<accession>A0ABW0QY84</accession>
<gene>
    <name evidence="2" type="ORF">ACFPQ4_07910</name>
</gene>
<organism evidence="2 3">
    <name type="scientific">Cohnella yongneupensis</name>
    <dbReference type="NCBI Taxonomy" id="425006"/>
    <lineage>
        <taxon>Bacteria</taxon>
        <taxon>Bacillati</taxon>
        <taxon>Bacillota</taxon>
        <taxon>Bacilli</taxon>
        <taxon>Bacillales</taxon>
        <taxon>Paenibacillaceae</taxon>
        <taxon>Cohnella</taxon>
    </lineage>
</organism>
<comment type="caution">
    <text evidence="2">The sequence shown here is derived from an EMBL/GenBank/DDBJ whole genome shotgun (WGS) entry which is preliminary data.</text>
</comment>
<keyword evidence="3" id="KW-1185">Reference proteome</keyword>
<reference evidence="3" key="1">
    <citation type="journal article" date="2019" name="Int. J. Syst. Evol. Microbiol.">
        <title>The Global Catalogue of Microorganisms (GCM) 10K type strain sequencing project: providing services to taxonomists for standard genome sequencing and annotation.</title>
        <authorList>
            <consortium name="The Broad Institute Genomics Platform"/>
            <consortium name="The Broad Institute Genome Sequencing Center for Infectious Disease"/>
            <person name="Wu L."/>
            <person name="Ma J."/>
        </authorList>
    </citation>
    <scope>NUCLEOTIDE SEQUENCE [LARGE SCALE GENOMIC DNA]</scope>
    <source>
        <strain evidence="3">CGMCC 1.18578</strain>
    </source>
</reference>
<evidence type="ECO:0000313" key="3">
    <source>
        <dbReference type="Proteomes" id="UP001596108"/>
    </source>
</evidence>
<protein>
    <submittedName>
        <fullName evidence="2">Uncharacterized protein</fullName>
    </submittedName>
</protein>
<dbReference type="EMBL" id="JBHSNC010000024">
    <property type="protein sequence ID" value="MFC5529373.1"/>
    <property type="molecule type" value="Genomic_DNA"/>
</dbReference>
<name>A0ABW0QY84_9BACL</name>
<evidence type="ECO:0000313" key="2">
    <source>
        <dbReference type="EMBL" id="MFC5529373.1"/>
    </source>
</evidence>
<dbReference type="RefSeq" id="WP_378111244.1">
    <property type="nucleotide sequence ID" value="NZ_JBHSNC010000024.1"/>
</dbReference>